<accession>A0A147ETW1</accession>
<evidence type="ECO:0000313" key="3">
    <source>
        <dbReference type="EMBL" id="KTR90789.1"/>
    </source>
</evidence>
<dbReference type="GO" id="GO:0005524">
    <property type="term" value="F:ATP binding"/>
    <property type="evidence" value="ECO:0007669"/>
    <property type="project" value="UniProtKB-UniRule"/>
</dbReference>
<dbReference type="Gene3D" id="3.40.50.20">
    <property type="match status" value="1"/>
</dbReference>
<evidence type="ECO:0000256" key="1">
    <source>
        <dbReference type="PROSITE-ProRule" id="PRU00409"/>
    </source>
</evidence>
<dbReference type="GO" id="GO:0046872">
    <property type="term" value="F:metal ion binding"/>
    <property type="evidence" value="ECO:0007669"/>
    <property type="project" value="InterPro"/>
</dbReference>
<dbReference type="EMBL" id="LDRT01000120">
    <property type="protein sequence ID" value="KTR90789.1"/>
    <property type="molecule type" value="Genomic_DNA"/>
</dbReference>
<evidence type="ECO:0000313" key="4">
    <source>
        <dbReference type="Proteomes" id="UP000075025"/>
    </source>
</evidence>
<keyword evidence="1" id="KW-0067">ATP-binding</keyword>
<dbReference type="PATRIC" id="fig|2033.6.peg.512"/>
<name>A0A147ETW1_MICTE</name>
<sequence>MDRVTPTSAATTKGASMRVLVTSSRNTFALDLIRKLGSVGHTVFASDTYDGAVGNHSRFLAGHLATPSPRFETDAFIATVSDYVEKHDIDLIIPTFEEVFYLAARVADLPSGVRLFSGTFADLARLHDKASFQRLAQDAGVPIPETVVVTSPEELRTAIDGFPRYFARAAFSRGGVGLLTNTGPLAGKIPVEECVPTPEQPWLVQPFVDGPMVCTYSVVVDGKVQAHTTYKAAEQWAHSTAIAFIAVDSTDTLRYTQQLIDTLDPGFTGQISFDFVDHGTEAAPDYKIIECNPRPTNGVILLEADDVSKAIQGELAEPVVAVPGTERQITLAVLADAFTEPLKHLPKTLHDLLHVRDVGAGWWDGAAMLWSPATIVHGAKISHGDRKEILAALGDDIVWNGEPIEGMSAADAEALEAVHAGRV</sequence>
<protein>
    <submittedName>
        <fullName evidence="3">Carbamoyl-phosphate synthase large subunit</fullName>
    </submittedName>
</protein>
<feature type="domain" description="ATP-grasp" evidence="2">
    <location>
        <begin position="133"/>
        <end position="320"/>
    </location>
</feature>
<dbReference type="PROSITE" id="PS50975">
    <property type="entry name" value="ATP_GRASP"/>
    <property type="match status" value="1"/>
</dbReference>
<dbReference type="SUPFAM" id="SSF56059">
    <property type="entry name" value="Glutathione synthetase ATP-binding domain-like"/>
    <property type="match status" value="1"/>
</dbReference>
<dbReference type="InterPro" id="IPR011761">
    <property type="entry name" value="ATP-grasp"/>
</dbReference>
<comment type="caution">
    <text evidence="3">The sequence shown here is derived from an EMBL/GenBank/DDBJ whole genome shotgun (WGS) entry which is preliminary data.</text>
</comment>
<evidence type="ECO:0000259" key="2">
    <source>
        <dbReference type="PROSITE" id="PS50975"/>
    </source>
</evidence>
<reference evidence="3 4" key="1">
    <citation type="journal article" date="2016" name="Front. Microbiol.">
        <title>Genomic Resource of Rice Seed Associated Bacteria.</title>
        <authorList>
            <person name="Midha S."/>
            <person name="Bansal K."/>
            <person name="Sharma S."/>
            <person name="Kumar N."/>
            <person name="Patil P.P."/>
            <person name="Chaudhry V."/>
            <person name="Patil P.B."/>
        </authorList>
    </citation>
    <scope>NUCLEOTIDE SEQUENCE [LARGE SCALE GENOMIC DNA]</scope>
    <source>
        <strain evidence="3 4">NS220</strain>
    </source>
</reference>
<gene>
    <name evidence="3" type="ORF">NS220_15040</name>
</gene>
<keyword evidence="1" id="KW-0547">Nucleotide-binding</keyword>
<organism evidence="3 4">
    <name type="scientific">Microbacterium testaceum</name>
    <name type="common">Aureobacterium testaceum</name>
    <name type="synonym">Brevibacterium testaceum</name>
    <dbReference type="NCBI Taxonomy" id="2033"/>
    <lineage>
        <taxon>Bacteria</taxon>
        <taxon>Bacillati</taxon>
        <taxon>Actinomycetota</taxon>
        <taxon>Actinomycetes</taxon>
        <taxon>Micrococcales</taxon>
        <taxon>Microbacteriaceae</taxon>
        <taxon>Microbacterium</taxon>
    </lineage>
</organism>
<dbReference type="AlphaFoldDB" id="A0A147ETW1"/>
<proteinExistence type="predicted"/>
<dbReference type="Proteomes" id="UP000075025">
    <property type="component" value="Unassembled WGS sequence"/>
</dbReference>